<keyword evidence="3" id="KW-1185">Reference proteome</keyword>
<dbReference type="Gene3D" id="3.40.50.720">
    <property type="entry name" value="NAD(P)-binding Rossmann-like Domain"/>
    <property type="match status" value="1"/>
</dbReference>
<comment type="caution">
    <text evidence="2">The sequence shown here is derived from an EMBL/GenBank/DDBJ whole genome shotgun (WGS) entry which is preliminary data.</text>
</comment>
<dbReference type="PANTHER" id="PTHR47129:SF1">
    <property type="entry name" value="NMRA-LIKE DOMAIN-CONTAINING PROTEIN"/>
    <property type="match status" value="1"/>
</dbReference>
<gene>
    <name evidence="2" type="ORF">GC106_36960</name>
</gene>
<reference evidence="2 3" key="1">
    <citation type="submission" date="2020-01" db="EMBL/GenBank/DDBJ databases">
        <title>Kibdelosporangium persica a novel Actinomycetes from a hot desert in Iran.</title>
        <authorList>
            <person name="Safaei N."/>
            <person name="Zaburannyi N."/>
            <person name="Mueller R."/>
            <person name="Wink J."/>
        </authorList>
    </citation>
    <scope>NUCLEOTIDE SEQUENCE [LARGE SCALE GENOMIC DNA]</scope>
    <source>
        <strain evidence="2 3">4NS15</strain>
    </source>
</reference>
<proteinExistence type="predicted"/>
<sequence>MIIITGGTGQLGSQVIDRLLERVPADRVGVSVRDTTRAGELAARGVRVRRGDFTDPHSLAEAFEGATQVLIVSSTQTGEAAIAQHVTAIDVAIDAGARRILYTSHQGAADSSLFPPMLDHAATERYLSKTGTPFTSLRNGFYASTVQLMLGQALETGELVAPADGPVSWTAHADLAEAAAIILADERRFDGPTPPLTGPDALDLDDIARILTELTGRTIRRVVADDAEWAATLTGNGVPADRAEMLIGMFRAARRGEFTTTGPALGNILQRQATPLRRILRGPSPRASAPPRPSM</sequence>
<dbReference type="PANTHER" id="PTHR47129">
    <property type="entry name" value="QUINONE OXIDOREDUCTASE 2"/>
    <property type="match status" value="1"/>
</dbReference>
<evidence type="ECO:0000313" key="3">
    <source>
        <dbReference type="Proteomes" id="UP000763557"/>
    </source>
</evidence>
<dbReference type="EMBL" id="JAAATY010000010">
    <property type="protein sequence ID" value="NRN66471.1"/>
    <property type="molecule type" value="Genomic_DNA"/>
</dbReference>
<dbReference type="InterPro" id="IPR052718">
    <property type="entry name" value="NmrA-type_oxidoreductase"/>
</dbReference>
<accession>A0ABX2F563</accession>
<dbReference type="InterPro" id="IPR036291">
    <property type="entry name" value="NAD(P)-bd_dom_sf"/>
</dbReference>
<evidence type="ECO:0000259" key="1">
    <source>
        <dbReference type="Pfam" id="PF05368"/>
    </source>
</evidence>
<dbReference type="Proteomes" id="UP000763557">
    <property type="component" value="Unassembled WGS sequence"/>
</dbReference>
<organism evidence="2 3">
    <name type="scientific">Kibdelosporangium persicum</name>
    <dbReference type="NCBI Taxonomy" id="2698649"/>
    <lineage>
        <taxon>Bacteria</taxon>
        <taxon>Bacillati</taxon>
        <taxon>Actinomycetota</taxon>
        <taxon>Actinomycetes</taxon>
        <taxon>Pseudonocardiales</taxon>
        <taxon>Pseudonocardiaceae</taxon>
        <taxon>Kibdelosporangium</taxon>
    </lineage>
</organism>
<dbReference type="RefSeq" id="WP_173132564.1">
    <property type="nucleotide sequence ID" value="NZ_CBCSGW010000003.1"/>
</dbReference>
<name>A0ABX2F563_9PSEU</name>
<evidence type="ECO:0000313" key="2">
    <source>
        <dbReference type="EMBL" id="NRN66471.1"/>
    </source>
</evidence>
<dbReference type="Gene3D" id="3.90.25.10">
    <property type="entry name" value="UDP-galactose 4-epimerase, domain 1"/>
    <property type="match status" value="1"/>
</dbReference>
<dbReference type="SUPFAM" id="SSF51735">
    <property type="entry name" value="NAD(P)-binding Rossmann-fold domains"/>
    <property type="match status" value="1"/>
</dbReference>
<dbReference type="InterPro" id="IPR008030">
    <property type="entry name" value="NmrA-like"/>
</dbReference>
<dbReference type="Pfam" id="PF05368">
    <property type="entry name" value="NmrA"/>
    <property type="match status" value="1"/>
</dbReference>
<protein>
    <submittedName>
        <fullName evidence="2">Quinone oxidoreductase 2</fullName>
    </submittedName>
</protein>
<feature type="domain" description="NmrA-like" evidence="1">
    <location>
        <begin position="2"/>
        <end position="253"/>
    </location>
</feature>